<dbReference type="EMBL" id="BQKE01000001">
    <property type="protein sequence ID" value="GJM60618.1"/>
    <property type="molecule type" value="Genomic_DNA"/>
</dbReference>
<keyword evidence="2" id="KW-1185">Reference proteome</keyword>
<sequence>MKYYKFLWLFLPLLACEEFTNEIALEERVNYVGYQHYKMNISPKEVWTSGDPKVRASGNLSYFLDSASISPTDTIALSDYFEIDQNTGVVRLSGQDSLPQGDYQLSVHVQNDLNSFTNPEAIRLRVLPPAFIEMLPAQEAYTFWVDTQLKPEEDTLSILTIDRGDPLNVTTILHPTDSFALSENGQIIFTQKAYTETKYQLHLQVVNDALDSAETRFELERAIKIIPIADDIPFSISHWAGANVFFFNGYNFPGDEVFDPFLVNDFNEIHLAHMRTMQIYPATPLEIKAGNSLWGFALESKLNHVFDSKRVLKYINNKVGTTFGDFYEHLMFTDLIPSERLTSIGLQAQFYSNGAIVPDQQYMEGYWVTEAQFQQLLSVDLAERRAIVDGWDAFFSSIESSEEDTVNPEFKLHNIDVASSEEWLSLIQGDAAGGRLVFRFVEAKPDANSGLMGVHYINIKRMVEPVLEL</sequence>
<dbReference type="CDD" id="cd11304">
    <property type="entry name" value="Cadherin_repeat"/>
    <property type="match status" value="1"/>
</dbReference>
<comment type="caution">
    <text evidence="1">The sequence shown here is derived from an EMBL/GenBank/DDBJ whole genome shotgun (WGS) entry which is preliminary data.</text>
</comment>
<proteinExistence type="predicted"/>
<accession>A0AAN4VX88</accession>
<reference evidence="1 2" key="1">
    <citation type="submission" date="2021-12" db="EMBL/GenBank/DDBJ databases">
        <title>Genome sequencing of bacteria with rrn-lacking chromosome and rrn-plasmid.</title>
        <authorList>
            <person name="Anda M."/>
            <person name="Iwasaki W."/>
        </authorList>
    </citation>
    <scope>NUCLEOTIDE SEQUENCE [LARGE SCALE GENOMIC DNA]</scope>
    <source>
        <strain evidence="1 2">NBRC 15940</strain>
    </source>
</reference>
<dbReference type="RefSeq" id="WP_338236328.1">
    <property type="nucleotide sequence ID" value="NZ_BQKE01000001.1"/>
</dbReference>
<dbReference type="Proteomes" id="UP001310022">
    <property type="component" value="Unassembled WGS sequence"/>
</dbReference>
<organism evidence="1 2">
    <name type="scientific">Persicobacter diffluens</name>
    <dbReference type="NCBI Taxonomy" id="981"/>
    <lineage>
        <taxon>Bacteria</taxon>
        <taxon>Pseudomonadati</taxon>
        <taxon>Bacteroidota</taxon>
        <taxon>Cytophagia</taxon>
        <taxon>Cytophagales</taxon>
        <taxon>Persicobacteraceae</taxon>
        <taxon>Persicobacter</taxon>
    </lineage>
</organism>
<protein>
    <recommendedName>
        <fullName evidence="3">Cadherin domain-containing protein</fullName>
    </recommendedName>
</protein>
<gene>
    <name evidence="1" type="ORF">PEDI_11700</name>
</gene>
<dbReference type="AlphaFoldDB" id="A0AAN4VX88"/>
<evidence type="ECO:0000313" key="2">
    <source>
        <dbReference type="Proteomes" id="UP001310022"/>
    </source>
</evidence>
<evidence type="ECO:0000313" key="1">
    <source>
        <dbReference type="EMBL" id="GJM60618.1"/>
    </source>
</evidence>
<name>A0AAN4VX88_9BACT</name>
<evidence type="ECO:0008006" key="3">
    <source>
        <dbReference type="Google" id="ProtNLM"/>
    </source>
</evidence>